<sequence>MDNPWGVFKFLAPQLPSLANTAMWHSLGRTPTSSKWDLRTELTVSVLRNMMTGNPSKPKPISAIQATTLKDPGVKGRTWVATEKISAPSSDQESVRQAVFKAIDDMKPSDADSLSDTKPDLVDVEVEWTGYRPDAGKDERPPDIPEAEKYERLMSEKTRTSETTILYFHGGAYYLCDPSTHRLACSRLAKESRGRVCSVRYRLAPQTAFPGQLLDALLVYLSLLYPPADSMHEAVPASNIVFGGDSAGGNLTFALLQLILQINRSPNNATVRFHGQDVEVPLPAGAFANSGWFDISRSMPSIVENLQYDYLPEPHDDDASKLITKDAIWPAQPPRGDLFCDLSLLNHPLVSPMVAESWANAPPMWLSTGQECLRDEIAVVATRAASQGVKVDFEEYEAMPHVFSMLLTSLPTASSCMKSCGDFCRRCVEEPDTAETRGTYIYAKTGVEEPIALDEISKVAFERARTLAREARERRMKGFASTQRSATSRSTL</sequence>
<keyword evidence="5" id="KW-1185">Reference proteome</keyword>
<dbReference type="InterPro" id="IPR013094">
    <property type="entry name" value="AB_hydrolase_3"/>
</dbReference>
<gene>
    <name evidence="4" type="ORF">BDY17DRAFT_243508</name>
</gene>
<organism evidence="4 5">
    <name type="scientific">Neohortaea acidophila</name>
    <dbReference type="NCBI Taxonomy" id="245834"/>
    <lineage>
        <taxon>Eukaryota</taxon>
        <taxon>Fungi</taxon>
        <taxon>Dikarya</taxon>
        <taxon>Ascomycota</taxon>
        <taxon>Pezizomycotina</taxon>
        <taxon>Dothideomycetes</taxon>
        <taxon>Dothideomycetidae</taxon>
        <taxon>Mycosphaerellales</taxon>
        <taxon>Teratosphaeriaceae</taxon>
        <taxon>Neohortaea</taxon>
    </lineage>
</organism>
<dbReference type="PANTHER" id="PTHR48081">
    <property type="entry name" value="AB HYDROLASE SUPERFAMILY PROTEIN C4A8.06C"/>
    <property type="match status" value="1"/>
</dbReference>
<reference evidence="4" key="1">
    <citation type="journal article" date="2020" name="Stud. Mycol.">
        <title>101 Dothideomycetes genomes: a test case for predicting lifestyles and emergence of pathogens.</title>
        <authorList>
            <person name="Haridas S."/>
            <person name="Albert R."/>
            <person name="Binder M."/>
            <person name="Bloem J."/>
            <person name="Labutti K."/>
            <person name="Salamov A."/>
            <person name="Andreopoulos B."/>
            <person name="Baker S."/>
            <person name="Barry K."/>
            <person name="Bills G."/>
            <person name="Bluhm B."/>
            <person name="Cannon C."/>
            <person name="Castanera R."/>
            <person name="Culley D."/>
            <person name="Daum C."/>
            <person name="Ezra D."/>
            <person name="Gonzalez J."/>
            <person name="Henrissat B."/>
            <person name="Kuo A."/>
            <person name="Liang C."/>
            <person name="Lipzen A."/>
            <person name="Lutzoni F."/>
            <person name="Magnuson J."/>
            <person name="Mondo S."/>
            <person name="Nolan M."/>
            <person name="Ohm R."/>
            <person name="Pangilinan J."/>
            <person name="Park H.-J."/>
            <person name="Ramirez L."/>
            <person name="Alfaro M."/>
            <person name="Sun H."/>
            <person name="Tritt A."/>
            <person name="Yoshinaga Y."/>
            <person name="Zwiers L.-H."/>
            <person name="Turgeon B."/>
            <person name="Goodwin S."/>
            <person name="Spatafora J."/>
            <person name="Crous P."/>
            <person name="Grigoriev I."/>
        </authorList>
    </citation>
    <scope>NUCLEOTIDE SEQUENCE</scope>
    <source>
        <strain evidence="4">CBS 113389</strain>
    </source>
</reference>
<evidence type="ECO:0000259" key="3">
    <source>
        <dbReference type="Pfam" id="PF07859"/>
    </source>
</evidence>
<dbReference type="PANTHER" id="PTHR48081:SF25">
    <property type="entry name" value="PUTATIVE (AFU_ORTHOLOGUE AFUA_3G11560)-RELATED"/>
    <property type="match status" value="1"/>
</dbReference>
<evidence type="ECO:0000313" key="5">
    <source>
        <dbReference type="Proteomes" id="UP000799767"/>
    </source>
</evidence>
<proteinExistence type="inferred from homology"/>
<evidence type="ECO:0000256" key="1">
    <source>
        <dbReference type="ARBA" id="ARBA00010515"/>
    </source>
</evidence>
<feature type="domain" description="Alpha/beta hydrolase fold-3" evidence="3">
    <location>
        <begin position="165"/>
        <end position="404"/>
    </location>
</feature>
<protein>
    <submittedName>
        <fullName evidence="4">Alpha/Beta hydrolase protein</fullName>
    </submittedName>
</protein>
<name>A0A6A6Q779_9PEZI</name>
<accession>A0A6A6Q779</accession>
<evidence type="ECO:0000256" key="2">
    <source>
        <dbReference type="ARBA" id="ARBA00022801"/>
    </source>
</evidence>
<dbReference type="OrthoDB" id="5354320at2759"/>
<keyword evidence="2 4" id="KW-0378">Hydrolase</keyword>
<dbReference type="Proteomes" id="UP000799767">
    <property type="component" value="Unassembled WGS sequence"/>
</dbReference>
<dbReference type="SUPFAM" id="SSF53474">
    <property type="entry name" value="alpha/beta-Hydrolases"/>
    <property type="match status" value="1"/>
</dbReference>
<dbReference type="InterPro" id="IPR029058">
    <property type="entry name" value="AB_hydrolase_fold"/>
</dbReference>
<dbReference type="Gene3D" id="3.40.50.1820">
    <property type="entry name" value="alpha/beta hydrolase"/>
    <property type="match status" value="1"/>
</dbReference>
<dbReference type="InterPro" id="IPR002168">
    <property type="entry name" value="Lipase_GDXG_HIS_AS"/>
</dbReference>
<dbReference type="GO" id="GO:0016787">
    <property type="term" value="F:hydrolase activity"/>
    <property type="evidence" value="ECO:0007669"/>
    <property type="project" value="UniProtKB-KW"/>
</dbReference>
<dbReference type="GeneID" id="54471444"/>
<comment type="similarity">
    <text evidence="1">Belongs to the 'GDXG' lipolytic enzyme family.</text>
</comment>
<dbReference type="RefSeq" id="XP_033594458.1">
    <property type="nucleotide sequence ID" value="XM_033730442.1"/>
</dbReference>
<dbReference type="Pfam" id="PF07859">
    <property type="entry name" value="Abhydrolase_3"/>
    <property type="match status" value="1"/>
</dbReference>
<dbReference type="InterPro" id="IPR050300">
    <property type="entry name" value="GDXG_lipolytic_enzyme"/>
</dbReference>
<evidence type="ECO:0000313" key="4">
    <source>
        <dbReference type="EMBL" id="KAF2487889.1"/>
    </source>
</evidence>
<dbReference type="EMBL" id="MU001631">
    <property type="protein sequence ID" value="KAF2487889.1"/>
    <property type="molecule type" value="Genomic_DNA"/>
</dbReference>
<dbReference type="PROSITE" id="PS01173">
    <property type="entry name" value="LIPASE_GDXG_HIS"/>
    <property type="match status" value="1"/>
</dbReference>
<dbReference type="AlphaFoldDB" id="A0A6A6Q779"/>